<dbReference type="KEGG" id="dpte:113798659"/>
<evidence type="ECO:0000313" key="3">
    <source>
        <dbReference type="RefSeq" id="XP_027205023.1"/>
    </source>
</evidence>
<accession>A0A6P6YHN3</accession>
<dbReference type="InterPro" id="IPR036397">
    <property type="entry name" value="RNaseH_sf"/>
</dbReference>
<dbReference type="GO" id="GO:0003676">
    <property type="term" value="F:nucleic acid binding"/>
    <property type="evidence" value="ECO:0007669"/>
    <property type="project" value="InterPro"/>
</dbReference>
<reference evidence="3" key="1">
    <citation type="submission" date="2025-08" db="UniProtKB">
        <authorList>
            <consortium name="RefSeq"/>
        </authorList>
    </citation>
    <scope>IDENTIFICATION</scope>
    <source>
        <strain evidence="3">Airmid</strain>
    </source>
</reference>
<dbReference type="GO" id="GO:0015074">
    <property type="term" value="P:DNA integration"/>
    <property type="evidence" value="ECO:0007669"/>
    <property type="project" value="InterPro"/>
</dbReference>
<feature type="domain" description="Integrase catalytic" evidence="1">
    <location>
        <begin position="48"/>
        <end position="222"/>
    </location>
</feature>
<evidence type="ECO:0000313" key="2">
    <source>
        <dbReference type="Proteomes" id="UP000515146"/>
    </source>
</evidence>
<proteinExistence type="predicted"/>
<evidence type="ECO:0000259" key="1">
    <source>
        <dbReference type="PROSITE" id="PS50994"/>
    </source>
</evidence>
<dbReference type="Proteomes" id="UP000515146">
    <property type="component" value="Unplaced"/>
</dbReference>
<dbReference type="RefSeq" id="XP_027205023.1">
    <property type="nucleotide sequence ID" value="XM_027349222.1"/>
</dbReference>
<gene>
    <name evidence="3" type="primary">LOC113798659</name>
</gene>
<keyword evidence="2" id="KW-1185">Reference proteome</keyword>
<organism evidence="2 3">
    <name type="scientific">Dermatophagoides pteronyssinus</name>
    <name type="common">European house dust mite</name>
    <dbReference type="NCBI Taxonomy" id="6956"/>
    <lineage>
        <taxon>Eukaryota</taxon>
        <taxon>Metazoa</taxon>
        <taxon>Ecdysozoa</taxon>
        <taxon>Arthropoda</taxon>
        <taxon>Chelicerata</taxon>
        <taxon>Arachnida</taxon>
        <taxon>Acari</taxon>
        <taxon>Acariformes</taxon>
        <taxon>Sarcoptiformes</taxon>
        <taxon>Astigmata</taxon>
        <taxon>Psoroptidia</taxon>
        <taxon>Analgoidea</taxon>
        <taxon>Pyroglyphidae</taxon>
        <taxon>Dermatophagoidinae</taxon>
        <taxon>Dermatophagoides</taxon>
    </lineage>
</organism>
<dbReference type="InParanoid" id="A0A6P6YHN3"/>
<protein>
    <submittedName>
        <fullName evidence="3">Uncharacterized protein LOC113798659</fullName>
    </submittedName>
</protein>
<dbReference type="PANTHER" id="PTHR47331">
    <property type="entry name" value="PHD-TYPE DOMAIN-CONTAINING PROTEIN"/>
    <property type="match status" value="1"/>
</dbReference>
<dbReference type="OMA" id="LIECHRI"/>
<name>A0A6P6YHN3_DERPT</name>
<dbReference type="AlphaFoldDB" id="A0A6P6YHN3"/>
<sequence>MASIHAKFYIPNLYRLVKKYIYYCEFCQIEKKKQFVQPFSALPSTRTNFTAPFESICIDFFGPLNYRNSKQFYGLIATCLVSRVVKLEVVQSLSAKATLESLNRIFLLCGTPKVIYSDNGKNFIRASKEIKKLFNFVQDLKQSDDRCIDWIFSPPHAPWFNGTAERLIAVVKRCLRVFDNEFRSIENARYMFLQVESEINNRPIIQNDERWLSAFELAYGRPQEPLKLLNDSDKTEIGSAFRWLKHLNNIRNKFEKLWRQHYAVPPPPPYDNINNNQHNSGCNPIIITQQPTRPVVVVEEPVCTPADCCLCAICAICCGMCMASHPCC</sequence>
<dbReference type="InterPro" id="IPR012337">
    <property type="entry name" value="RNaseH-like_sf"/>
</dbReference>
<dbReference type="OrthoDB" id="6510033at2759"/>
<dbReference type="SUPFAM" id="SSF53098">
    <property type="entry name" value="Ribonuclease H-like"/>
    <property type="match status" value="1"/>
</dbReference>
<dbReference type="InterPro" id="IPR001584">
    <property type="entry name" value="Integrase_cat-core"/>
</dbReference>
<dbReference type="Gene3D" id="3.30.420.10">
    <property type="entry name" value="Ribonuclease H-like superfamily/Ribonuclease H"/>
    <property type="match status" value="1"/>
</dbReference>
<dbReference type="PROSITE" id="PS50994">
    <property type="entry name" value="INTEGRASE"/>
    <property type="match status" value="1"/>
</dbReference>